<dbReference type="STRING" id="1903181.BTN85_0753"/>
<keyword evidence="2" id="KW-1185">Reference proteome</keyword>
<organism evidence="1 2">
    <name type="scientific">Methanohalarchaeum thermophilum</name>
    <dbReference type="NCBI Taxonomy" id="1903181"/>
    <lineage>
        <taxon>Archaea</taxon>
        <taxon>Methanobacteriati</taxon>
        <taxon>Methanobacteriota</taxon>
        <taxon>Methanonatronarchaeia</taxon>
        <taxon>Methanonatronarchaeales</taxon>
        <taxon>Methanonatronarchaeaceae</taxon>
        <taxon>Candidatus Methanohalarchaeum</taxon>
    </lineage>
</organism>
<name>A0A1Q6DV85_METT1</name>
<dbReference type="Proteomes" id="UP000185744">
    <property type="component" value="Unassembled WGS sequence"/>
</dbReference>
<evidence type="ECO:0000313" key="1">
    <source>
        <dbReference type="EMBL" id="OKY78266.1"/>
    </source>
</evidence>
<protein>
    <submittedName>
        <fullName evidence="1">Uncharacterized protein</fullName>
    </submittedName>
</protein>
<dbReference type="EMBL" id="MSDW01000001">
    <property type="protein sequence ID" value="OKY78266.1"/>
    <property type="molecule type" value="Genomic_DNA"/>
</dbReference>
<gene>
    <name evidence="1" type="ORF">BTN85_0753</name>
</gene>
<dbReference type="AlphaFoldDB" id="A0A1Q6DV85"/>
<evidence type="ECO:0000313" key="2">
    <source>
        <dbReference type="Proteomes" id="UP000185744"/>
    </source>
</evidence>
<dbReference type="InParanoid" id="A0A1Q6DV85"/>
<comment type="caution">
    <text evidence="1">The sequence shown here is derived from an EMBL/GenBank/DDBJ whole genome shotgun (WGS) entry which is preliminary data.</text>
</comment>
<reference evidence="1" key="1">
    <citation type="submission" date="2016-12" db="EMBL/GenBank/DDBJ databases">
        <title>Discovery of methanogenic haloarchaea.</title>
        <authorList>
            <person name="Sorokin D.Y."/>
            <person name="Makarova K.S."/>
            <person name="Abbas B."/>
            <person name="Ferrer M."/>
            <person name="Golyshin P.N."/>
        </authorList>
    </citation>
    <scope>NUCLEOTIDE SEQUENCE [LARGE SCALE GENOMIC DNA]</scope>
    <source>
        <strain evidence="1">HMET1</strain>
    </source>
</reference>
<sequence>MEELLENENEDESEEENVMFLQNFLGFDEVGGWYRVL</sequence>
<proteinExistence type="predicted"/>
<accession>A0A1Q6DV85</accession>